<keyword evidence="3 5" id="KW-0067">ATP-binding</keyword>
<dbReference type="AlphaFoldDB" id="A0A239TG25"/>
<evidence type="ECO:0000256" key="2">
    <source>
        <dbReference type="ARBA" id="ARBA00022741"/>
    </source>
</evidence>
<evidence type="ECO:0000256" key="1">
    <source>
        <dbReference type="ARBA" id="ARBA00022448"/>
    </source>
</evidence>
<dbReference type="GO" id="GO:0016887">
    <property type="term" value="F:ATP hydrolysis activity"/>
    <property type="evidence" value="ECO:0007669"/>
    <property type="project" value="InterPro"/>
</dbReference>
<keyword evidence="6" id="KW-1185">Reference proteome</keyword>
<feature type="domain" description="ABC transporter" evidence="4">
    <location>
        <begin position="2"/>
        <end position="226"/>
    </location>
</feature>
<protein>
    <submittedName>
        <fullName evidence="5">Aliphatic sulfonates import ATP-binding protein SsuB</fullName>
        <ecNumber evidence="5">3.6.3.-</ecNumber>
    </submittedName>
</protein>
<evidence type="ECO:0000313" key="6">
    <source>
        <dbReference type="Proteomes" id="UP000215383"/>
    </source>
</evidence>
<evidence type="ECO:0000313" key="5">
    <source>
        <dbReference type="EMBL" id="SNU96576.1"/>
    </source>
</evidence>
<dbReference type="EC" id="3.6.3.-" evidence="5"/>
<dbReference type="PROSITE" id="PS00211">
    <property type="entry name" value="ABC_TRANSPORTER_1"/>
    <property type="match status" value="1"/>
</dbReference>
<keyword evidence="2" id="KW-0547">Nucleotide-binding</keyword>
<dbReference type="InterPro" id="IPR050166">
    <property type="entry name" value="ABC_transporter_ATP-bind"/>
</dbReference>
<dbReference type="Gene3D" id="3.40.50.300">
    <property type="entry name" value="P-loop containing nucleotide triphosphate hydrolases"/>
    <property type="match status" value="1"/>
</dbReference>
<dbReference type="GeneID" id="78506638"/>
<sequence>MIQIDNLFVKYDNLNILEDINLQMAEGSVCAVIGPSGCGKSTLLNILAGINHDYEGKVFINGMKPSPKKQTIGFIPQNYGLLPWLKVKDNIMLGLNIKHKNNSQIPMDLIDSLGLNKLLNRYPKELSGGQQQRVSLARAFALKADLLLMDEPFSALDAITREEMQDVFINLWQQQNVTTVLVTHYVEEALYLGQKIVVMTATPGKVYKIIDNPLFADKNFRDREEFVQLSKQLRIYLKKAGRENEA</sequence>
<evidence type="ECO:0000256" key="3">
    <source>
        <dbReference type="ARBA" id="ARBA00022840"/>
    </source>
</evidence>
<dbReference type="SMART" id="SM00382">
    <property type="entry name" value="AAA"/>
    <property type="match status" value="1"/>
</dbReference>
<dbReference type="PANTHER" id="PTHR42788">
    <property type="entry name" value="TAURINE IMPORT ATP-BINDING PROTEIN-RELATED"/>
    <property type="match status" value="1"/>
</dbReference>
<dbReference type="EMBL" id="LT906446">
    <property type="protein sequence ID" value="SNU96576.1"/>
    <property type="molecule type" value="Genomic_DNA"/>
</dbReference>
<dbReference type="RefSeq" id="WP_027889652.1">
    <property type="nucleotide sequence ID" value="NZ_CALXYH010000005.1"/>
</dbReference>
<dbReference type="InterPro" id="IPR027417">
    <property type="entry name" value="P-loop_NTPase"/>
</dbReference>
<keyword evidence="1" id="KW-0813">Transport</keyword>
<dbReference type="eggNOG" id="COG1116">
    <property type="taxonomic scope" value="Bacteria"/>
</dbReference>
<dbReference type="SUPFAM" id="SSF52540">
    <property type="entry name" value="P-loop containing nucleoside triphosphate hydrolases"/>
    <property type="match status" value="1"/>
</dbReference>
<dbReference type="Pfam" id="PF00005">
    <property type="entry name" value="ABC_tran"/>
    <property type="match status" value="1"/>
</dbReference>
<reference evidence="5 6" key="1">
    <citation type="submission" date="2017-06" db="EMBL/GenBank/DDBJ databases">
        <authorList>
            <consortium name="Pathogen Informatics"/>
        </authorList>
    </citation>
    <scope>NUCLEOTIDE SEQUENCE [LARGE SCALE GENOMIC DNA]</scope>
    <source>
        <strain evidence="5 6">NCTC10570</strain>
    </source>
</reference>
<keyword evidence="5" id="KW-0378">Hydrolase</keyword>
<dbReference type="InterPro" id="IPR003593">
    <property type="entry name" value="AAA+_ATPase"/>
</dbReference>
<accession>A0A239TG25</accession>
<proteinExistence type="predicted"/>
<dbReference type="PANTHER" id="PTHR42788:SF13">
    <property type="entry name" value="ALIPHATIC SULFONATES IMPORT ATP-BINDING PROTEIN SSUB"/>
    <property type="match status" value="1"/>
</dbReference>
<name>A0A239TG25_9FIRM</name>
<dbReference type="InterPro" id="IPR003439">
    <property type="entry name" value="ABC_transporter-like_ATP-bd"/>
</dbReference>
<dbReference type="OrthoDB" id="9802264at2"/>
<organism evidence="5 6">
    <name type="scientific">Megamonas hypermegale</name>
    <dbReference type="NCBI Taxonomy" id="158847"/>
    <lineage>
        <taxon>Bacteria</taxon>
        <taxon>Bacillati</taxon>
        <taxon>Bacillota</taxon>
        <taxon>Negativicutes</taxon>
        <taxon>Selenomonadales</taxon>
        <taxon>Selenomonadaceae</taxon>
        <taxon>Megamonas</taxon>
    </lineage>
</organism>
<dbReference type="Proteomes" id="UP000215383">
    <property type="component" value="Chromosome 1"/>
</dbReference>
<dbReference type="InterPro" id="IPR017871">
    <property type="entry name" value="ABC_transporter-like_CS"/>
</dbReference>
<evidence type="ECO:0000259" key="4">
    <source>
        <dbReference type="PROSITE" id="PS50893"/>
    </source>
</evidence>
<dbReference type="GO" id="GO:0005524">
    <property type="term" value="F:ATP binding"/>
    <property type="evidence" value="ECO:0007669"/>
    <property type="project" value="UniProtKB-KW"/>
</dbReference>
<dbReference type="PROSITE" id="PS50893">
    <property type="entry name" value="ABC_TRANSPORTER_2"/>
    <property type="match status" value="1"/>
</dbReference>
<gene>
    <name evidence="5" type="primary">ssuB_1</name>
    <name evidence="5" type="ORF">SAMEA4364220_00608</name>
</gene>
<dbReference type="CDD" id="cd03293">
    <property type="entry name" value="ABC_NrtD_SsuB_transporters"/>
    <property type="match status" value="1"/>
</dbReference>